<proteinExistence type="predicted"/>
<dbReference type="PANTHER" id="PTHR11228:SF34">
    <property type="entry name" value="TUNGSTEN-CONTAINING ALDEHYDE FERREDOXIN OXIDOREDUCTASE COFACTOR MODIFYING PROTEIN"/>
    <property type="match status" value="1"/>
</dbReference>
<dbReference type="InterPro" id="IPR007197">
    <property type="entry name" value="rSAM"/>
</dbReference>
<evidence type="ECO:0000259" key="7">
    <source>
        <dbReference type="Pfam" id="PF13186"/>
    </source>
</evidence>
<sequence length="329" mass="36686">MRDVLDIRSTTNMVHPIWLWIDPTSRCNLACRLCYTKFSHGKLDLEPSQLEETLGRLAASDTLEVKGIHLNWRGEPLMNPRFNELLAITRRLLPDAPLQWHTNGTMLTAKRVKEILAVPYTHKIFVSLDGGNARSHDLNRGQGNFHKTMGGLRRLLDMRGDDRRFATIGVYQIDLNQTEEAYDPEFVELLGRVDDYVKVTPLLPGGAHSNVTEIGDLESDKTLYDRMLQDINPNLPVPGGSCFWAGHTLCLAPDGKVSVCVISHGRAGVVGNLFDETPEAVVDRAVAFRRMLESAGRACVGHCSTCRKPEGDVLPKHKQRGQSKLTEIA</sequence>
<dbReference type="GO" id="GO:0051536">
    <property type="term" value="F:iron-sulfur cluster binding"/>
    <property type="evidence" value="ECO:0007669"/>
    <property type="project" value="UniProtKB-KW"/>
</dbReference>
<dbReference type="STRING" id="1515612.SKP52_14070"/>
<dbReference type="PANTHER" id="PTHR11228">
    <property type="entry name" value="RADICAL SAM DOMAIN PROTEIN"/>
    <property type="match status" value="1"/>
</dbReference>
<dbReference type="CDD" id="cd01335">
    <property type="entry name" value="Radical_SAM"/>
    <property type="match status" value="1"/>
</dbReference>
<feature type="domain" description="Radical SAM core" evidence="6">
    <location>
        <begin position="23"/>
        <end position="169"/>
    </location>
</feature>
<dbReference type="HOGENOM" id="CLU_009273_1_2_5"/>
<evidence type="ECO:0000256" key="5">
    <source>
        <dbReference type="ARBA" id="ARBA00023014"/>
    </source>
</evidence>
<dbReference type="Pfam" id="PF04055">
    <property type="entry name" value="Radical_SAM"/>
    <property type="match status" value="1"/>
</dbReference>
<evidence type="ECO:0000313" key="8">
    <source>
        <dbReference type="EMBL" id="AJA09699.1"/>
    </source>
</evidence>
<keyword evidence="9" id="KW-1185">Reference proteome</keyword>
<evidence type="ECO:0000313" key="9">
    <source>
        <dbReference type="Proteomes" id="UP000030907"/>
    </source>
</evidence>
<dbReference type="InterPro" id="IPR023885">
    <property type="entry name" value="4Fe4S-binding_SPASM_dom"/>
</dbReference>
<evidence type="ECO:0000256" key="3">
    <source>
        <dbReference type="ARBA" id="ARBA00022723"/>
    </source>
</evidence>
<dbReference type="InterPro" id="IPR013785">
    <property type="entry name" value="Aldolase_TIM"/>
</dbReference>
<dbReference type="Gene3D" id="3.20.20.70">
    <property type="entry name" value="Aldolase class I"/>
    <property type="match status" value="1"/>
</dbReference>
<dbReference type="Pfam" id="PF13186">
    <property type="entry name" value="SPASM"/>
    <property type="match status" value="1"/>
</dbReference>
<dbReference type="RefSeq" id="WP_081997370.1">
    <property type="nucleotide sequence ID" value="NZ_CP009122.1"/>
</dbReference>
<protein>
    <recommendedName>
        <fullName evidence="10">Radical SAM protein</fullName>
    </recommendedName>
</protein>
<dbReference type="AlphaFoldDB" id="A0A0A7PIC3"/>
<keyword evidence="3" id="KW-0479">Metal-binding</keyword>
<dbReference type="InterPro" id="IPR058240">
    <property type="entry name" value="rSAM_sf"/>
</dbReference>
<gene>
    <name evidence="8" type="ORF">SKP52_14070</name>
</gene>
<dbReference type="InterPro" id="IPR050377">
    <property type="entry name" value="Radical_SAM_PqqE_MftC-like"/>
</dbReference>
<dbReference type="KEGG" id="sphk:SKP52_14070"/>
<keyword evidence="5" id="KW-0411">Iron-sulfur</keyword>
<feature type="domain" description="4Fe4S-binding SPASM" evidence="7">
    <location>
        <begin position="242"/>
        <end position="306"/>
    </location>
</feature>
<dbReference type="EMBL" id="CP009122">
    <property type="protein sequence ID" value="AJA09699.1"/>
    <property type="molecule type" value="Genomic_DNA"/>
</dbReference>
<accession>A0A0A7PIC3</accession>
<evidence type="ECO:0000256" key="2">
    <source>
        <dbReference type="ARBA" id="ARBA00022691"/>
    </source>
</evidence>
<dbReference type="OrthoDB" id="9792276at2"/>
<reference evidence="8 9" key="1">
    <citation type="journal article" date="2015" name="Int. J. Syst. Evol. Microbiol.">
        <title>Description of Sphingopyxis fribergensis sp. nov. - a soil bacterium with the ability to degrade styrene and phenylacetic acid.</title>
        <authorList>
            <person name="Oelschlagel M."/>
            <person name="Ruckert C."/>
            <person name="Kalinowski J."/>
            <person name="Schmidt G."/>
            <person name="Schlomann M."/>
            <person name="Tischler D."/>
        </authorList>
    </citation>
    <scope>NUCLEOTIDE SEQUENCE [LARGE SCALE GENOMIC DNA]</scope>
    <source>
        <strain evidence="8 9">Kp5.2</strain>
    </source>
</reference>
<dbReference type="SFLD" id="SFLDG01067">
    <property type="entry name" value="SPASM/twitch_domain_containing"/>
    <property type="match status" value="1"/>
</dbReference>
<name>A0A0A7PIC3_9SPHN</name>
<keyword evidence="2" id="KW-0949">S-adenosyl-L-methionine</keyword>
<dbReference type="SFLD" id="SFLDS00029">
    <property type="entry name" value="Radical_SAM"/>
    <property type="match status" value="1"/>
</dbReference>
<evidence type="ECO:0008006" key="10">
    <source>
        <dbReference type="Google" id="ProtNLM"/>
    </source>
</evidence>
<organism evidence="8 9">
    <name type="scientific">Sphingopyxis fribergensis</name>
    <dbReference type="NCBI Taxonomy" id="1515612"/>
    <lineage>
        <taxon>Bacteria</taxon>
        <taxon>Pseudomonadati</taxon>
        <taxon>Pseudomonadota</taxon>
        <taxon>Alphaproteobacteria</taxon>
        <taxon>Sphingomonadales</taxon>
        <taxon>Sphingomonadaceae</taxon>
        <taxon>Sphingopyxis</taxon>
    </lineage>
</organism>
<comment type="cofactor">
    <cofactor evidence="1">
        <name>[4Fe-4S] cluster</name>
        <dbReference type="ChEBI" id="CHEBI:49883"/>
    </cofactor>
</comment>
<dbReference type="CDD" id="cd21109">
    <property type="entry name" value="SPASM"/>
    <property type="match status" value="1"/>
</dbReference>
<evidence type="ECO:0000256" key="1">
    <source>
        <dbReference type="ARBA" id="ARBA00001966"/>
    </source>
</evidence>
<dbReference type="GO" id="GO:0003824">
    <property type="term" value="F:catalytic activity"/>
    <property type="evidence" value="ECO:0007669"/>
    <property type="project" value="InterPro"/>
</dbReference>
<dbReference type="SUPFAM" id="SSF102114">
    <property type="entry name" value="Radical SAM enzymes"/>
    <property type="match status" value="1"/>
</dbReference>
<dbReference type="GO" id="GO:0046872">
    <property type="term" value="F:metal ion binding"/>
    <property type="evidence" value="ECO:0007669"/>
    <property type="project" value="UniProtKB-KW"/>
</dbReference>
<keyword evidence="4" id="KW-0408">Iron</keyword>
<dbReference type="Proteomes" id="UP000030907">
    <property type="component" value="Chromosome"/>
</dbReference>
<evidence type="ECO:0000259" key="6">
    <source>
        <dbReference type="Pfam" id="PF04055"/>
    </source>
</evidence>
<evidence type="ECO:0000256" key="4">
    <source>
        <dbReference type="ARBA" id="ARBA00023004"/>
    </source>
</evidence>